<dbReference type="UniPathway" id="UPA00070">
    <property type="reaction ID" value="UER00117"/>
</dbReference>
<feature type="binding site" evidence="6">
    <location>
        <position position="163"/>
    </location>
    <ligand>
        <name>Zn(2+)</name>
        <dbReference type="ChEBI" id="CHEBI:29105"/>
        <label>2</label>
    </ligand>
</feature>
<feature type="binding site" evidence="6">
    <location>
        <position position="289"/>
    </location>
    <ligand>
        <name>substrate</name>
    </ligand>
</feature>
<comment type="caution">
    <text evidence="8">The sequence shown here is derived from an EMBL/GenBank/DDBJ whole genome shotgun (WGS) entry which is preliminary data.</text>
</comment>
<comment type="similarity">
    <text evidence="2 6">Belongs to the metallo-dependent hydrolases superfamily. DHOase family. Class I DHOase subfamily.</text>
</comment>
<dbReference type="PROSITE" id="PS00483">
    <property type="entry name" value="DIHYDROOROTASE_2"/>
    <property type="match status" value="1"/>
</dbReference>
<dbReference type="Gene3D" id="2.30.40.10">
    <property type="entry name" value="Urease, subunit C, domain 1"/>
    <property type="match status" value="1"/>
</dbReference>
<dbReference type="SUPFAM" id="SSF51556">
    <property type="entry name" value="Metallo-dependent hydrolases"/>
    <property type="match status" value="1"/>
</dbReference>
<feature type="active site" evidence="6">
    <location>
        <position position="316"/>
    </location>
</feature>
<dbReference type="Proteomes" id="UP000013085">
    <property type="component" value="Unassembled WGS sequence"/>
</dbReference>
<evidence type="ECO:0000313" key="9">
    <source>
        <dbReference type="Proteomes" id="UP000013085"/>
    </source>
</evidence>
<dbReference type="NCBIfam" id="NF006839">
    <property type="entry name" value="PRK09357.1-4"/>
    <property type="match status" value="1"/>
</dbReference>
<dbReference type="EC" id="3.5.2.3" evidence="6"/>
<dbReference type="PANTHER" id="PTHR43668">
    <property type="entry name" value="ALLANTOINASE"/>
    <property type="match status" value="1"/>
</dbReference>
<dbReference type="InterPro" id="IPR050138">
    <property type="entry name" value="DHOase/Allantoinase_Hydrolase"/>
</dbReference>
<evidence type="ECO:0000313" key="8">
    <source>
        <dbReference type="EMBL" id="ENZ19290.1"/>
    </source>
</evidence>
<feature type="binding site" evidence="6">
    <location>
        <position position="243"/>
    </location>
    <ligand>
        <name>Zn(2+)</name>
        <dbReference type="ChEBI" id="CHEBI:29105"/>
        <label>2</label>
    </ligand>
</feature>
<keyword evidence="4 6" id="KW-0378">Hydrolase</keyword>
<feature type="binding site" evidence="6">
    <location>
        <position position="72"/>
    </location>
    <ligand>
        <name>Zn(2+)</name>
        <dbReference type="ChEBI" id="CHEBI:29105"/>
        <label>1</label>
    </ligand>
</feature>
<dbReference type="GeneID" id="57962463"/>
<dbReference type="InterPro" id="IPR032466">
    <property type="entry name" value="Metal_Hydrolase"/>
</dbReference>
<dbReference type="InterPro" id="IPR011059">
    <property type="entry name" value="Metal-dep_hydrolase_composite"/>
</dbReference>
<dbReference type="PANTHER" id="PTHR43668:SF2">
    <property type="entry name" value="ALLANTOINASE"/>
    <property type="match status" value="1"/>
</dbReference>
<keyword evidence="5 6" id="KW-0665">Pyrimidine biosynthesis</keyword>
<evidence type="ECO:0000256" key="5">
    <source>
        <dbReference type="ARBA" id="ARBA00022975"/>
    </source>
</evidence>
<feature type="binding site" evidence="6">
    <location>
        <position position="316"/>
    </location>
    <ligand>
        <name>Zn(2+)</name>
        <dbReference type="ChEBI" id="CHEBI:29105"/>
        <label>1</label>
    </ligand>
</feature>
<protein>
    <recommendedName>
        <fullName evidence="6">Dihydroorotase</fullName>
        <shortName evidence="6">DHOase</shortName>
        <ecNumber evidence="6">3.5.2.3</ecNumber>
    </recommendedName>
</protein>
<comment type="cofactor">
    <cofactor evidence="6">
        <name>Zn(2+)</name>
        <dbReference type="ChEBI" id="CHEBI:29105"/>
    </cofactor>
    <text evidence="6">Binds 2 Zn(2+) ions per subunit.</text>
</comment>
<name>A0A0E2HFZ6_9FIRM</name>
<accession>A0A0E2HFZ6</accession>
<dbReference type="Pfam" id="PF01979">
    <property type="entry name" value="Amidohydro_1"/>
    <property type="match status" value="1"/>
</dbReference>
<dbReference type="CDD" id="cd01317">
    <property type="entry name" value="DHOase_IIa"/>
    <property type="match status" value="1"/>
</dbReference>
<dbReference type="GO" id="GO:0006145">
    <property type="term" value="P:purine nucleobase catabolic process"/>
    <property type="evidence" value="ECO:0007669"/>
    <property type="project" value="TreeGrafter"/>
</dbReference>
<dbReference type="PROSITE" id="PS00482">
    <property type="entry name" value="DIHYDROOROTASE_1"/>
    <property type="match status" value="1"/>
</dbReference>
<organism evidence="8 9">
    <name type="scientific">[Clostridium] clostridioforme 90A8</name>
    <dbReference type="NCBI Taxonomy" id="999408"/>
    <lineage>
        <taxon>Bacteria</taxon>
        <taxon>Bacillati</taxon>
        <taxon>Bacillota</taxon>
        <taxon>Clostridia</taxon>
        <taxon>Lachnospirales</taxon>
        <taxon>Lachnospiraceae</taxon>
        <taxon>Enterocloster</taxon>
    </lineage>
</organism>
<dbReference type="InterPro" id="IPR002195">
    <property type="entry name" value="Dihydroorotase_CS"/>
</dbReference>
<dbReference type="GO" id="GO:0005737">
    <property type="term" value="C:cytoplasm"/>
    <property type="evidence" value="ECO:0007669"/>
    <property type="project" value="TreeGrafter"/>
</dbReference>
<keyword evidence="6" id="KW-0862">Zinc</keyword>
<dbReference type="GO" id="GO:0008270">
    <property type="term" value="F:zinc ion binding"/>
    <property type="evidence" value="ECO:0007669"/>
    <property type="project" value="UniProtKB-UniRule"/>
</dbReference>
<dbReference type="HAMAP" id="MF_00220_B">
    <property type="entry name" value="PyrC_classI_B"/>
    <property type="match status" value="1"/>
</dbReference>
<feature type="binding site" evidence="6">
    <location>
        <position position="190"/>
    </location>
    <ligand>
        <name>Zn(2+)</name>
        <dbReference type="ChEBI" id="CHEBI:29105"/>
        <label>2</label>
    </ligand>
</feature>
<dbReference type="SUPFAM" id="SSF51338">
    <property type="entry name" value="Composite domain of metallo-dependent hydrolases"/>
    <property type="match status" value="1"/>
</dbReference>
<dbReference type="EMBL" id="AGYR01000005">
    <property type="protein sequence ID" value="ENZ19290.1"/>
    <property type="molecule type" value="Genomic_DNA"/>
</dbReference>
<feature type="binding site" evidence="6">
    <location>
        <position position="163"/>
    </location>
    <ligand>
        <name>Zn(2+)</name>
        <dbReference type="ChEBI" id="CHEBI:29105"/>
        <label>1</label>
    </ligand>
</feature>
<dbReference type="GO" id="GO:0004151">
    <property type="term" value="F:dihydroorotase activity"/>
    <property type="evidence" value="ECO:0007669"/>
    <property type="project" value="UniProtKB-UniRule"/>
</dbReference>
<gene>
    <name evidence="6" type="primary">pyrC</name>
    <name evidence="8" type="ORF">HMPREF1090_00674</name>
</gene>
<reference evidence="8 9" key="1">
    <citation type="submission" date="2013-01" db="EMBL/GenBank/DDBJ databases">
        <title>The Genome Sequence of Clostridium clostridioforme 90A8.</title>
        <authorList>
            <consortium name="The Broad Institute Genome Sequencing Platform"/>
            <person name="Earl A."/>
            <person name="Ward D."/>
            <person name="Feldgarden M."/>
            <person name="Gevers D."/>
            <person name="Courvalin P."/>
            <person name="Lambert T."/>
            <person name="Walker B."/>
            <person name="Young S.K."/>
            <person name="Zeng Q."/>
            <person name="Gargeya S."/>
            <person name="Fitzgerald M."/>
            <person name="Haas B."/>
            <person name="Abouelleil A."/>
            <person name="Alvarado L."/>
            <person name="Arachchi H.M."/>
            <person name="Berlin A.M."/>
            <person name="Chapman S.B."/>
            <person name="Dewar J."/>
            <person name="Goldberg J."/>
            <person name="Griggs A."/>
            <person name="Gujja S."/>
            <person name="Hansen M."/>
            <person name="Howarth C."/>
            <person name="Imamovic A."/>
            <person name="Larimer J."/>
            <person name="McCowan C."/>
            <person name="Murphy C."/>
            <person name="Neiman D."/>
            <person name="Pearson M."/>
            <person name="Priest M."/>
            <person name="Roberts A."/>
            <person name="Saif S."/>
            <person name="Shea T."/>
            <person name="Sisk P."/>
            <person name="Sykes S."/>
            <person name="Wortman J."/>
            <person name="Nusbaum C."/>
            <person name="Birren B."/>
        </authorList>
    </citation>
    <scope>NUCLEOTIDE SEQUENCE [LARGE SCALE GENOMIC DNA]</scope>
    <source>
        <strain evidence="8 9">90A8</strain>
    </source>
</reference>
<dbReference type="Gene3D" id="3.20.20.140">
    <property type="entry name" value="Metal-dependent hydrolases"/>
    <property type="match status" value="1"/>
</dbReference>
<dbReference type="NCBIfam" id="TIGR00857">
    <property type="entry name" value="pyrC_multi"/>
    <property type="match status" value="1"/>
</dbReference>
<dbReference type="HOGENOM" id="CLU_015572_1_0_9"/>
<dbReference type="AlphaFoldDB" id="A0A0E2HFZ6"/>
<dbReference type="GO" id="GO:0044205">
    <property type="term" value="P:'de novo' UMP biosynthetic process"/>
    <property type="evidence" value="ECO:0007669"/>
    <property type="project" value="UniProtKB-UniRule"/>
</dbReference>
<evidence type="ECO:0000256" key="3">
    <source>
        <dbReference type="ARBA" id="ARBA00022723"/>
    </source>
</evidence>
<dbReference type="PATRIC" id="fig|999408.3.peg.719"/>
<feature type="domain" description="Amidohydrolase-related" evidence="7">
    <location>
        <begin position="65"/>
        <end position="430"/>
    </location>
</feature>
<sequence length="438" mass="46975">MILIRAGRVLGPAEGLDLKADVVLDGDRIAGIFPADQGGAEGAPGFSPRERTYRQIIEAEGLVAAPGLVDVHVHFRDPGPTYKEDIHTGARAAAKGGFTTVVCMANTNPIVDNEKTLRYVLEEGKKTGIHVLSCAAVSKGFAGRELTDMEGLLAAGAAGFTDDGIPLMDGAFVRAAMEEAARLDTVLSFHEEDKHFIRENGINHGRISDELGIYGSPALAEDSLVARDCMIALDTGATVDIQHISSGHSVEVVRLAKRLGAKVWAEVTPHHFTLTEEAVLKHGTLAKMNPPLRTEKDRQMLIEGLKDGTIDMIATDHAPHSREEKERPLTQAPSGILGLETALALGITNLVKAGHLTLLELMEKMSLNPARLYKLDCGRMEPGAPADLVLFDADRQWTVEGFESKSANSPFLGETLTGKVMYTVCGGKVVYGEQGTEV</sequence>
<evidence type="ECO:0000256" key="1">
    <source>
        <dbReference type="ARBA" id="ARBA00002368"/>
    </source>
</evidence>
<feature type="binding site" evidence="6">
    <location>
        <position position="106"/>
    </location>
    <ligand>
        <name>substrate</name>
    </ligand>
</feature>
<feature type="binding site" evidence="6">
    <location>
        <begin position="74"/>
        <end position="76"/>
    </location>
    <ligand>
        <name>substrate</name>
    </ligand>
</feature>
<comment type="caution">
    <text evidence="6">Lacks conserved residue(s) required for the propagation of feature annotation.</text>
</comment>
<evidence type="ECO:0000256" key="4">
    <source>
        <dbReference type="ARBA" id="ARBA00022801"/>
    </source>
</evidence>
<feature type="binding site" evidence="6">
    <location>
        <position position="74"/>
    </location>
    <ligand>
        <name>Zn(2+)</name>
        <dbReference type="ChEBI" id="CHEBI:29105"/>
        <label>1</label>
    </ligand>
</feature>
<dbReference type="InterPro" id="IPR004722">
    <property type="entry name" value="DHOase"/>
</dbReference>
<evidence type="ECO:0000256" key="6">
    <source>
        <dbReference type="HAMAP-Rule" id="MF_00220"/>
    </source>
</evidence>
<proteinExistence type="inferred from homology"/>
<dbReference type="RefSeq" id="WP_002586781.1">
    <property type="nucleotide sequence ID" value="NZ_KB850987.1"/>
</dbReference>
<dbReference type="InterPro" id="IPR006680">
    <property type="entry name" value="Amidohydro-rel"/>
</dbReference>
<comment type="function">
    <text evidence="1 6">Catalyzes the reversible cyclization of carbamoyl aspartate to dihydroorotate.</text>
</comment>
<keyword evidence="3 6" id="KW-0479">Metal-binding</keyword>
<dbReference type="GO" id="GO:0004038">
    <property type="term" value="F:allantoinase activity"/>
    <property type="evidence" value="ECO:0007669"/>
    <property type="project" value="TreeGrafter"/>
</dbReference>
<evidence type="ECO:0000259" key="7">
    <source>
        <dbReference type="Pfam" id="PF01979"/>
    </source>
</evidence>
<comment type="catalytic activity">
    <reaction evidence="6">
        <text>(S)-dihydroorotate + H2O = N-carbamoyl-L-aspartate + H(+)</text>
        <dbReference type="Rhea" id="RHEA:24296"/>
        <dbReference type="ChEBI" id="CHEBI:15377"/>
        <dbReference type="ChEBI" id="CHEBI:15378"/>
        <dbReference type="ChEBI" id="CHEBI:30864"/>
        <dbReference type="ChEBI" id="CHEBI:32814"/>
        <dbReference type="EC" id="3.5.2.3"/>
    </reaction>
</comment>
<comment type="pathway">
    <text evidence="6">Pyrimidine metabolism; UMP biosynthesis via de novo pathway; (S)-dihydroorotate from bicarbonate: step 3/3.</text>
</comment>
<feature type="binding site" evidence="6">
    <location>
        <position position="320"/>
    </location>
    <ligand>
        <name>substrate</name>
    </ligand>
</feature>
<evidence type="ECO:0000256" key="2">
    <source>
        <dbReference type="ARBA" id="ARBA00010286"/>
    </source>
</evidence>